<reference evidence="3" key="1">
    <citation type="submission" date="2016-10" db="EMBL/GenBank/DDBJ databases">
        <authorList>
            <person name="Varghese N."/>
            <person name="Submissions S."/>
        </authorList>
    </citation>
    <scope>NUCLEOTIDE SEQUENCE [LARGE SCALE GENOMIC DNA]</scope>
    <source>
        <strain evidence="3">CGMCC 1.9108</strain>
    </source>
</reference>
<feature type="signal peptide" evidence="1">
    <location>
        <begin position="1"/>
        <end position="21"/>
    </location>
</feature>
<evidence type="ECO:0000313" key="3">
    <source>
        <dbReference type="Proteomes" id="UP000199628"/>
    </source>
</evidence>
<organism evidence="2 3">
    <name type="scientific">Ruegeria marina</name>
    <dbReference type="NCBI Taxonomy" id="639004"/>
    <lineage>
        <taxon>Bacteria</taxon>
        <taxon>Pseudomonadati</taxon>
        <taxon>Pseudomonadota</taxon>
        <taxon>Alphaproteobacteria</taxon>
        <taxon>Rhodobacterales</taxon>
        <taxon>Roseobacteraceae</taxon>
        <taxon>Ruegeria</taxon>
    </lineage>
</organism>
<protein>
    <recommendedName>
        <fullName evidence="4">Secreted protein</fullName>
    </recommendedName>
</protein>
<proteinExistence type="predicted"/>
<dbReference type="Proteomes" id="UP000199628">
    <property type="component" value="Unassembled WGS sequence"/>
</dbReference>
<keyword evidence="3" id="KW-1185">Reference proteome</keyword>
<dbReference type="PROSITE" id="PS51257">
    <property type="entry name" value="PROKAR_LIPOPROTEIN"/>
    <property type="match status" value="1"/>
</dbReference>
<dbReference type="EMBL" id="FMZV01000016">
    <property type="protein sequence ID" value="SDE25828.1"/>
    <property type="molecule type" value="Genomic_DNA"/>
</dbReference>
<keyword evidence="1" id="KW-0732">Signal</keyword>
<dbReference type="AlphaFoldDB" id="A0A1G7BFH5"/>
<evidence type="ECO:0000256" key="1">
    <source>
        <dbReference type="SAM" id="SignalP"/>
    </source>
</evidence>
<dbReference type="STRING" id="639004.SAMN04488239_11679"/>
<name>A0A1G7BFH5_9RHOB</name>
<accession>A0A1G7BFH5</accession>
<sequence>MFVSRLAALLSCVALSGIACAETWRLKEGDVPLPPAELQALAGRTLTFYDGGRSTYSAGGSYSYTFSAANGGGTAFGLYSIAEDGSVCTTFRNGFSRCDLYVRNGQRLILIDEKGDRYPVRPD</sequence>
<evidence type="ECO:0000313" key="2">
    <source>
        <dbReference type="EMBL" id="SDE25828.1"/>
    </source>
</evidence>
<gene>
    <name evidence="2" type="ORF">SAMN04488239_11679</name>
</gene>
<dbReference type="OrthoDB" id="7709182at2"/>
<dbReference type="RefSeq" id="WP_093035528.1">
    <property type="nucleotide sequence ID" value="NZ_FMZV01000016.1"/>
</dbReference>
<evidence type="ECO:0008006" key="4">
    <source>
        <dbReference type="Google" id="ProtNLM"/>
    </source>
</evidence>
<feature type="chain" id="PRO_5011626242" description="Secreted protein" evidence="1">
    <location>
        <begin position="22"/>
        <end position="123"/>
    </location>
</feature>